<accession>A0A2M7RKU8</accession>
<name>A0A2M7RKU8_9BACT</name>
<evidence type="ECO:0000313" key="2">
    <source>
        <dbReference type="EMBL" id="PIY97157.1"/>
    </source>
</evidence>
<keyword evidence="1" id="KW-0472">Membrane</keyword>
<keyword evidence="1" id="KW-0812">Transmembrane</keyword>
<evidence type="ECO:0008006" key="4">
    <source>
        <dbReference type="Google" id="ProtNLM"/>
    </source>
</evidence>
<dbReference type="Proteomes" id="UP000230779">
    <property type="component" value="Unassembled WGS sequence"/>
</dbReference>
<protein>
    <recommendedName>
        <fullName evidence="4">TIGR04086 family membrane protein</fullName>
    </recommendedName>
</protein>
<dbReference type="EMBL" id="PFMD01000010">
    <property type="protein sequence ID" value="PIY97157.1"/>
    <property type="molecule type" value="Genomic_DNA"/>
</dbReference>
<proteinExistence type="predicted"/>
<feature type="transmembrane region" description="Helical" evidence="1">
    <location>
        <begin position="101"/>
        <end position="117"/>
    </location>
</feature>
<feature type="transmembrane region" description="Helical" evidence="1">
    <location>
        <begin position="69"/>
        <end position="89"/>
    </location>
</feature>
<feature type="transmembrane region" description="Helical" evidence="1">
    <location>
        <begin position="12"/>
        <end position="33"/>
    </location>
</feature>
<comment type="caution">
    <text evidence="2">The sequence shown here is derived from an EMBL/GenBank/DDBJ whole genome shotgun (WGS) entry which is preliminary data.</text>
</comment>
<keyword evidence="1" id="KW-1133">Transmembrane helix</keyword>
<evidence type="ECO:0000256" key="1">
    <source>
        <dbReference type="SAM" id="Phobius"/>
    </source>
</evidence>
<reference evidence="2 3" key="1">
    <citation type="submission" date="2017-09" db="EMBL/GenBank/DDBJ databases">
        <title>Depth-based differentiation of microbial function through sediment-hosted aquifers and enrichment of novel symbionts in the deep terrestrial subsurface.</title>
        <authorList>
            <person name="Probst A.J."/>
            <person name="Ladd B."/>
            <person name="Jarett J.K."/>
            <person name="Geller-Mcgrath D.E."/>
            <person name="Sieber C.M."/>
            <person name="Emerson J.B."/>
            <person name="Anantharaman K."/>
            <person name="Thomas B.C."/>
            <person name="Malmstrom R."/>
            <person name="Stieglmeier M."/>
            <person name="Klingl A."/>
            <person name="Woyke T."/>
            <person name="Ryan C.M."/>
            <person name="Banfield J.F."/>
        </authorList>
    </citation>
    <scope>NUCLEOTIDE SEQUENCE [LARGE SCALE GENOMIC DNA]</scope>
    <source>
        <strain evidence="2">CG_4_10_14_0_8_um_filter_42_10</strain>
    </source>
</reference>
<evidence type="ECO:0000313" key="3">
    <source>
        <dbReference type="Proteomes" id="UP000230779"/>
    </source>
</evidence>
<dbReference type="AlphaFoldDB" id="A0A2M7RKU8"/>
<organism evidence="2 3">
    <name type="scientific">Candidatus Kerfeldbacteria bacterium CG_4_10_14_0_8_um_filter_42_10</name>
    <dbReference type="NCBI Taxonomy" id="2014248"/>
    <lineage>
        <taxon>Bacteria</taxon>
        <taxon>Candidatus Kerfeldiibacteriota</taxon>
    </lineage>
</organism>
<gene>
    <name evidence="2" type="ORF">COY66_00935</name>
</gene>
<feature type="transmembrane region" description="Helical" evidence="1">
    <location>
        <begin position="39"/>
        <end position="57"/>
    </location>
</feature>
<sequence>MLKKLYRKIIGLGLLLFVATMLLLFIMSIITGSEQPIDHPWVGIVIAVIMAFFSLWLSRHLPLESTRQALTVGIIWALMLVAILLFIAIPNQTTSVVFGQWPSYLIFVGVVAGPMLVKRPSSVINKG</sequence>